<feature type="domain" description="Reverse transcriptase" evidence="1">
    <location>
        <begin position="1"/>
        <end position="73"/>
    </location>
</feature>
<protein>
    <recommendedName>
        <fullName evidence="1">Reverse transcriptase domain-containing protein</fullName>
    </recommendedName>
</protein>
<comment type="caution">
    <text evidence="2">The sequence shown here is derived from an EMBL/GenBank/DDBJ whole genome shotgun (WGS) entry which is preliminary data.</text>
</comment>
<dbReference type="PROSITE" id="PS50878">
    <property type="entry name" value="RT_POL"/>
    <property type="match status" value="1"/>
</dbReference>
<accession>A0A1Q9BZQ4</accession>
<keyword evidence="3" id="KW-1185">Reference proteome</keyword>
<gene>
    <name evidence="2" type="ORF">AK812_SmicGene43943</name>
</gene>
<evidence type="ECO:0000313" key="2">
    <source>
        <dbReference type="EMBL" id="OLP76158.1"/>
    </source>
</evidence>
<dbReference type="InterPro" id="IPR000477">
    <property type="entry name" value="RT_dom"/>
</dbReference>
<name>A0A1Q9BZQ4_SYMMI</name>
<evidence type="ECO:0000259" key="1">
    <source>
        <dbReference type="PROSITE" id="PS50878"/>
    </source>
</evidence>
<sequence>MDDTYLWSHDAKHLQATLTELEKQLAKHGLVINPKKTAIIYSNDTGGGHFMIGGKKVLCLPYGSIITVLGSPLTFGEAVPALVAEMQS</sequence>
<dbReference type="EMBL" id="LSRX01002121">
    <property type="protein sequence ID" value="OLP76158.1"/>
    <property type="molecule type" value="Genomic_DNA"/>
</dbReference>
<dbReference type="Proteomes" id="UP000186817">
    <property type="component" value="Unassembled WGS sequence"/>
</dbReference>
<proteinExistence type="predicted"/>
<evidence type="ECO:0000313" key="3">
    <source>
        <dbReference type="Proteomes" id="UP000186817"/>
    </source>
</evidence>
<reference evidence="2 3" key="1">
    <citation type="submission" date="2016-02" db="EMBL/GenBank/DDBJ databases">
        <title>Genome analysis of coral dinoflagellate symbionts highlights evolutionary adaptations to a symbiotic lifestyle.</title>
        <authorList>
            <person name="Aranda M."/>
            <person name="Li Y."/>
            <person name="Liew Y.J."/>
            <person name="Baumgarten S."/>
            <person name="Simakov O."/>
            <person name="Wilson M."/>
            <person name="Piel J."/>
            <person name="Ashoor H."/>
            <person name="Bougouffa S."/>
            <person name="Bajic V.B."/>
            <person name="Ryu T."/>
            <person name="Ravasi T."/>
            <person name="Bayer T."/>
            <person name="Micklem G."/>
            <person name="Kim H."/>
            <person name="Bhak J."/>
            <person name="Lajeunesse T.C."/>
            <person name="Voolstra C.R."/>
        </authorList>
    </citation>
    <scope>NUCLEOTIDE SEQUENCE [LARGE SCALE GENOMIC DNA]</scope>
    <source>
        <strain evidence="2 3">CCMP2467</strain>
    </source>
</reference>
<organism evidence="2 3">
    <name type="scientific">Symbiodinium microadriaticum</name>
    <name type="common">Dinoflagellate</name>
    <name type="synonym">Zooxanthella microadriatica</name>
    <dbReference type="NCBI Taxonomy" id="2951"/>
    <lineage>
        <taxon>Eukaryota</taxon>
        <taxon>Sar</taxon>
        <taxon>Alveolata</taxon>
        <taxon>Dinophyceae</taxon>
        <taxon>Suessiales</taxon>
        <taxon>Symbiodiniaceae</taxon>
        <taxon>Symbiodinium</taxon>
    </lineage>
</organism>
<dbReference type="AlphaFoldDB" id="A0A1Q9BZQ4"/>